<sequence>MGYISTFNFPSFMYYRFGKAFYLVSVLIFVFFLLYFYSALPENVGLGLDNSGFIDRSWEKSTFFYATVLAFVLLNAVTVFFPKSLETKASKKLHRLFPIGDPYRDYLLAWFYSFGALINASLAVAVFYVHSINNQEEISASLFNFWFYLIPILLLVWVVGLFVLFVGKFKAVQQGQH</sequence>
<keyword evidence="3" id="KW-1185">Reference proteome</keyword>
<gene>
    <name evidence="2" type="ORF">Aconfl_12060</name>
</gene>
<proteinExistence type="predicted"/>
<dbReference type="Proteomes" id="UP001338309">
    <property type="component" value="Unassembled WGS sequence"/>
</dbReference>
<evidence type="ECO:0000256" key="1">
    <source>
        <dbReference type="SAM" id="Phobius"/>
    </source>
</evidence>
<protein>
    <recommendedName>
        <fullName evidence="4">DNA topoisomerase IV</fullName>
    </recommendedName>
</protein>
<evidence type="ECO:0008006" key="4">
    <source>
        <dbReference type="Google" id="ProtNLM"/>
    </source>
</evidence>
<feature type="transmembrane region" description="Helical" evidence="1">
    <location>
        <begin position="106"/>
        <end position="130"/>
    </location>
</feature>
<reference evidence="2 3" key="1">
    <citation type="submission" date="2023-08" db="EMBL/GenBank/DDBJ databases">
        <title>Draft genome sequence of Algoriphagus confluentis.</title>
        <authorList>
            <person name="Takatani N."/>
            <person name="Hosokawa M."/>
            <person name="Sawabe T."/>
        </authorList>
    </citation>
    <scope>NUCLEOTIDE SEQUENCE [LARGE SCALE GENOMIC DNA]</scope>
    <source>
        <strain evidence="2 3">NBRC 111222</strain>
    </source>
</reference>
<comment type="caution">
    <text evidence="2">The sequence shown here is derived from an EMBL/GenBank/DDBJ whole genome shotgun (WGS) entry which is preliminary data.</text>
</comment>
<keyword evidence="1" id="KW-1133">Transmembrane helix</keyword>
<feature type="transmembrane region" description="Helical" evidence="1">
    <location>
        <begin position="20"/>
        <end position="40"/>
    </location>
</feature>
<organism evidence="2 3">
    <name type="scientific">Algoriphagus confluentis</name>
    <dbReference type="NCBI Taxonomy" id="1697556"/>
    <lineage>
        <taxon>Bacteria</taxon>
        <taxon>Pseudomonadati</taxon>
        <taxon>Bacteroidota</taxon>
        <taxon>Cytophagia</taxon>
        <taxon>Cytophagales</taxon>
        <taxon>Cyclobacteriaceae</taxon>
        <taxon>Algoriphagus</taxon>
    </lineage>
</organism>
<keyword evidence="1" id="KW-0812">Transmembrane</keyword>
<evidence type="ECO:0000313" key="3">
    <source>
        <dbReference type="Proteomes" id="UP001338309"/>
    </source>
</evidence>
<dbReference type="EMBL" id="BTPD01000003">
    <property type="protein sequence ID" value="GMQ28563.1"/>
    <property type="molecule type" value="Genomic_DNA"/>
</dbReference>
<name>A0ABQ6PLD7_9BACT</name>
<accession>A0ABQ6PLD7</accession>
<keyword evidence="1" id="KW-0472">Membrane</keyword>
<feature type="transmembrane region" description="Helical" evidence="1">
    <location>
        <begin position="145"/>
        <end position="167"/>
    </location>
</feature>
<feature type="transmembrane region" description="Helical" evidence="1">
    <location>
        <begin position="63"/>
        <end position="85"/>
    </location>
</feature>
<evidence type="ECO:0000313" key="2">
    <source>
        <dbReference type="EMBL" id="GMQ28563.1"/>
    </source>
</evidence>